<name>A0A4S8MWW3_DENBC</name>
<keyword evidence="1" id="KW-0812">Transmembrane</keyword>
<keyword evidence="3" id="KW-1185">Reference proteome</keyword>
<evidence type="ECO:0000313" key="3">
    <source>
        <dbReference type="Proteomes" id="UP000297245"/>
    </source>
</evidence>
<feature type="transmembrane region" description="Helical" evidence="1">
    <location>
        <begin position="6"/>
        <end position="32"/>
    </location>
</feature>
<accession>A0A4S8MWW3</accession>
<feature type="transmembrane region" description="Helical" evidence="1">
    <location>
        <begin position="44"/>
        <end position="71"/>
    </location>
</feature>
<dbReference type="Proteomes" id="UP000297245">
    <property type="component" value="Unassembled WGS sequence"/>
</dbReference>
<feature type="transmembrane region" description="Helical" evidence="1">
    <location>
        <begin position="77"/>
        <end position="98"/>
    </location>
</feature>
<evidence type="ECO:0000313" key="2">
    <source>
        <dbReference type="EMBL" id="THV07847.1"/>
    </source>
</evidence>
<evidence type="ECO:0000256" key="1">
    <source>
        <dbReference type="SAM" id="Phobius"/>
    </source>
</evidence>
<protein>
    <submittedName>
        <fullName evidence="2">Uncharacterized protein</fullName>
    </submittedName>
</protein>
<dbReference type="EMBL" id="ML179036">
    <property type="protein sequence ID" value="THV07847.1"/>
    <property type="molecule type" value="Genomic_DNA"/>
</dbReference>
<sequence length="152" mass="16895">MVFSSMHSFAISVAVDSLMYGFFALISATTLYRLRSNNLSARHYWVIRITTSSILLSMSIGLLLELVAFFLEISNVLAMEIVIVVLEGISLFASYMVMIWGSRITFPNHFNFKSLLASACMSSVLPVTFWSGLSNLILWVGSCFIAKVLTDS</sequence>
<reference evidence="2 3" key="1">
    <citation type="journal article" date="2019" name="Nat. Ecol. Evol.">
        <title>Megaphylogeny resolves global patterns of mushroom evolution.</title>
        <authorList>
            <person name="Varga T."/>
            <person name="Krizsan K."/>
            <person name="Foldi C."/>
            <person name="Dima B."/>
            <person name="Sanchez-Garcia M."/>
            <person name="Sanchez-Ramirez S."/>
            <person name="Szollosi G.J."/>
            <person name="Szarkandi J.G."/>
            <person name="Papp V."/>
            <person name="Albert L."/>
            <person name="Andreopoulos W."/>
            <person name="Angelini C."/>
            <person name="Antonin V."/>
            <person name="Barry K.W."/>
            <person name="Bougher N.L."/>
            <person name="Buchanan P."/>
            <person name="Buyck B."/>
            <person name="Bense V."/>
            <person name="Catcheside P."/>
            <person name="Chovatia M."/>
            <person name="Cooper J."/>
            <person name="Damon W."/>
            <person name="Desjardin D."/>
            <person name="Finy P."/>
            <person name="Geml J."/>
            <person name="Haridas S."/>
            <person name="Hughes K."/>
            <person name="Justo A."/>
            <person name="Karasinski D."/>
            <person name="Kautmanova I."/>
            <person name="Kiss B."/>
            <person name="Kocsube S."/>
            <person name="Kotiranta H."/>
            <person name="LaButti K.M."/>
            <person name="Lechner B.E."/>
            <person name="Liimatainen K."/>
            <person name="Lipzen A."/>
            <person name="Lukacs Z."/>
            <person name="Mihaltcheva S."/>
            <person name="Morgado L.N."/>
            <person name="Niskanen T."/>
            <person name="Noordeloos M.E."/>
            <person name="Ohm R.A."/>
            <person name="Ortiz-Santana B."/>
            <person name="Ovrebo C."/>
            <person name="Racz N."/>
            <person name="Riley R."/>
            <person name="Savchenko A."/>
            <person name="Shiryaev A."/>
            <person name="Soop K."/>
            <person name="Spirin V."/>
            <person name="Szebenyi C."/>
            <person name="Tomsovsky M."/>
            <person name="Tulloss R.E."/>
            <person name="Uehling J."/>
            <person name="Grigoriev I.V."/>
            <person name="Vagvolgyi C."/>
            <person name="Papp T."/>
            <person name="Martin F.M."/>
            <person name="Miettinen O."/>
            <person name="Hibbett D.S."/>
            <person name="Nagy L.G."/>
        </authorList>
    </citation>
    <scope>NUCLEOTIDE SEQUENCE [LARGE SCALE GENOMIC DNA]</scope>
    <source>
        <strain evidence="2 3">CBS 962.96</strain>
    </source>
</reference>
<gene>
    <name evidence="2" type="ORF">K435DRAFT_171078</name>
</gene>
<proteinExistence type="predicted"/>
<keyword evidence="1" id="KW-1133">Transmembrane helix</keyword>
<organism evidence="2 3">
    <name type="scientific">Dendrothele bispora (strain CBS 962.96)</name>
    <dbReference type="NCBI Taxonomy" id="1314807"/>
    <lineage>
        <taxon>Eukaryota</taxon>
        <taxon>Fungi</taxon>
        <taxon>Dikarya</taxon>
        <taxon>Basidiomycota</taxon>
        <taxon>Agaricomycotina</taxon>
        <taxon>Agaricomycetes</taxon>
        <taxon>Agaricomycetidae</taxon>
        <taxon>Agaricales</taxon>
        <taxon>Agaricales incertae sedis</taxon>
        <taxon>Dendrothele</taxon>
    </lineage>
</organism>
<keyword evidence="1" id="KW-0472">Membrane</keyword>
<dbReference type="AlphaFoldDB" id="A0A4S8MWW3"/>